<evidence type="ECO:0000313" key="2">
    <source>
        <dbReference type="Proteomes" id="UP001150581"/>
    </source>
</evidence>
<evidence type="ECO:0000313" key="1">
    <source>
        <dbReference type="EMBL" id="KAJ1901050.1"/>
    </source>
</evidence>
<dbReference type="EMBL" id="JANBPG010000047">
    <property type="protein sequence ID" value="KAJ1901050.1"/>
    <property type="molecule type" value="Genomic_DNA"/>
</dbReference>
<keyword evidence="2" id="KW-1185">Reference proteome</keyword>
<accession>A0ACC1IUD4</accession>
<protein>
    <submittedName>
        <fullName evidence="1">Uncharacterized protein</fullName>
    </submittedName>
</protein>
<organism evidence="1 2">
    <name type="scientific">Kickxella alabastrina</name>
    <dbReference type="NCBI Taxonomy" id="61397"/>
    <lineage>
        <taxon>Eukaryota</taxon>
        <taxon>Fungi</taxon>
        <taxon>Fungi incertae sedis</taxon>
        <taxon>Zoopagomycota</taxon>
        <taxon>Kickxellomycotina</taxon>
        <taxon>Kickxellomycetes</taxon>
        <taxon>Kickxellales</taxon>
        <taxon>Kickxellaceae</taxon>
        <taxon>Kickxella</taxon>
    </lineage>
</organism>
<proteinExistence type="predicted"/>
<dbReference type="Proteomes" id="UP001150581">
    <property type="component" value="Unassembled WGS sequence"/>
</dbReference>
<gene>
    <name evidence="1" type="ORF">LPJ66_001059</name>
</gene>
<name>A0ACC1IUD4_9FUNG</name>
<reference evidence="1" key="1">
    <citation type="submission" date="2022-07" db="EMBL/GenBank/DDBJ databases">
        <title>Phylogenomic reconstructions and comparative analyses of Kickxellomycotina fungi.</title>
        <authorList>
            <person name="Reynolds N.K."/>
            <person name="Stajich J.E."/>
            <person name="Barry K."/>
            <person name="Grigoriev I.V."/>
            <person name="Crous P."/>
            <person name="Smith M.E."/>
        </authorList>
    </citation>
    <scope>NUCLEOTIDE SEQUENCE</scope>
    <source>
        <strain evidence="1">Benny 63K</strain>
    </source>
</reference>
<comment type="caution">
    <text evidence="1">The sequence shown here is derived from an EMBL/GenBank/DDBJ whole genome shotgun (WGS) entry which is preliminary data.</text>
</comment>
<sequence>MSETNPPNSKPGGANKHYSSMLLRTAGLAWRYKKTSLLVAGIAYLAIKNKVNGAKKDISENIIDGTVLTWRLNGGSIVETTAPTHFGSASMIGKLIKRLSGGPKEMTMLEALLTLEMAAEDPRVKSLVVRVTPEVTGAGAKGNEPLSIGLGIAQIQELRQALATFRAKKEAQKQQAAGAVDKDLGRTYFYIDSFDDQATYYLASAFSDIIVQPTGYVPLTGLSSTQFYFKRLGDKIGVNVHVEARKEYKSVVAPYSQESMPEKHRENLMSLLTSLNDTLVADIALARESAILKQTGREGSEDDAPLTAADVVRRAMEVGPLPAIDAINAGLVSEQGYPFGIASIIGPRKPMLVSTYSSKRRDEILSKEMHDDPAGSGGEQGSLMGSFKQALGRPNIKKVAQSLELLIPSRPVTVGVVYLMGTIERLGPQGSHSVAASLLQAAKDPQVSAIVLRIDSGGGDVIASDTIAAAVDYVQTHFAKPVVASYGNVSASGAYYSSTSCKRIFASPGTITGSIGVAAMRPVFTGKLMDFIGTNVEELYTVDNKCNSVFHAPEGAVLERYQRNVDHIYSDFTARVAKGRGFTGEQAENVARGQVFTGVQALGNGLVDEMGSFTRAIEAAAQLGHEARVDIAKKLVEFYVDRSNNAEIRKAVAYEQFASVDEAVEKITLASKGKKTTTTANAKPVVAIELKVAKGDGQEAALGAVKHEGPPVFKADILKNVKVKEFPESVSATKSLISRLVFGSSDDKDNGTSGSSTRAALDDYVGGPQMMFSNIVSSAVSAAIRNEIKQILSQDPSSIASSLAQTAQEHSRSQVRAEADQVKFK</sequence>